<dbReference type="Gene3D" id="1.20.120.450">
    <property type="entry name" value="dinb family like domain"/>
    <property type="match status" value="1"/>
</dbReference>
<dbReference type="RefSeq" id="WP_129129590.1">
    <property type="nucleotide sequence ID" value="NZ_SDHW01000001.1"/>
</dbReference>
<evidence type="ECO:0000313" key="2">
    <source>
        <dbReference type="EMBL" id="RXK62219.1"/>
    </source>
</evidence>
<dbReference type="EMBL" id="SDHW01000001">
    <property type="protein sequence ID" value="RXK62219.1"/>
    <property type="molecule type" value="Genomic_DNA"/>
</dbReference>
<accession>A0A4Q1CNN0</accession>
<comment type="caution">
    <text evidence="2">The sequence shown here is derived from an EMBL/GenBank/DDBJ whole genome shotgun (WGS) entry which is preliminary data.</text>
</comment>
<dbReference type="Proteomes" id="UP000290204">
    <property type="component" value="Unassembled WGS sequence"/>
</dbReference>
<dbReference type="SUPFAM" id="SSF109854">
    <property type="entry name" value="DinB/YfiT-like putative metalloenzymes"/>
    <property type="match status" value="1"/>
</dbReference>
<proteinExistence type="predicted"/>
<evidence type="ECO:0000313" key="3">
    <source>
        <dbReference type="Proteomes" id="UP000290204"/>
    </source>
</evidence>
<organism evidence="2 3">
    <name type="scientific">Lacibacter luteus</name>
    <dbReference type="NCBI Taxonomy" id="2508719"/>
    <lineage>
        <taxon>Bacteria</taxon>
        <taxon>Pseudomonadati</taxon>
        <taxon>Bacteroidota</taxon>
        <taxon>Chitinophagia</taxon>
        <taxon>Chitinophagales</taxon>
        <taxon>Chitinophagaceae</taxon>
        <taxon>Lacibacter</taxon>
    </lineage>
</organism>
<dbReference type="OrthoDB" id="954225at2"/>
<evidence type="ECO:0000259" key="1">
    <source>
        <dbReference type="Pfam" id="PF12867"/>
    </source>
</evidence>
<sequence>MIAKRYHLNKFQIISHAENTIEDILKQCRQMDDHLFFYKSEQWSVAENLEHLSLTMNKGWLNLFTPKIILKWKFGKPERPSYSYEELVQLYYQKLEAGYETEKRFIPTVVEEKDAKQRLIARFEQIANKYLDQVRYYWEDETMDQYQVPNSLFGFVTIRELLYFNLFHNTHHYKTIRNRKNEAIEFSTVD</sequence>
<protein>
    <submittedName>
        <fullName evidence="2">DinB family protein</fullName>
    </submittedName>
</protein>
<reference evidence="2 3" key="1">
    <citation type="submission" date="2019-01" db="EMBL/GenBank/DDBJ databases">
        <title>Lacibacter sp. strain TTM-7.</title>
        <authorList>
            <person name="Chen W.-M."/>
        </authorList>
    </citation>
    <scope>NUCLEOTIDE SEQUENCE [LARGE SCALE GENOMIC DNA]</scope>
    <source>
        <strain evidence="2 3">TTM-7</strain>
    </source>
</reference>
<dbReference type="AlphaFoldDB" id="A0A4Q1CNN0"/>
<keyword evidence="3" id="KW-1185">Reference proteome</keyword>
<feature type="domain" description="DinB-like" evidence="1">
    <location>
        <begin position="36"/>
        <end position="176"/>
    </location>
</feature>
<dbReference type="Pfam" id="PF12867">
    <property type="entry name" value="DinB_2"/>
    <property type="match status" value="1"/>
</dbReference>
<gene>
    <name evidence="2" type="ORF">ESA94_04200</name>
</gene>
<dbReference type="InterPro" id="IPR034660">
    <property type="entry name" value="DinB/YfiT-like"/>
</dbReference>
<dbReference type="InterPro" id="IPR024775">
    <property type="entry name" value="DinB-like"/>
</dbReference>
<name>A0A4Q1CNN0_9BACT</name>